<keyword evidence="15" id="KW-1185">Reference proteome</keyword>
<evidence type="ECO:0000256" key="8">
    <source>
        <dbReference type="ARBA" id="ARBA00022840"/>
    </source>
</evidence>
<evidence type="ECO:0000256" key="6">
    <source>
        <dbReference type="ARBA" id="ARBA00022741"/>
    </source>
</evidence>
<evidence type="ECO:0000256" key="7">
    <source>
        <dbReference type="ARBA" id="ARBA00022777"/>
    </source>
</evidence>
<proteinExistence type="inferred from homology"/>
<sequence length="161" mass="18676">MTRVYFLLGGNLGDREQILREAIEKMSKDVGTVVKVSAIYETEPWGFHHELNFLNQVVVLDSDLEAIEILNLTQSIEKDLGRIRKKNQYSERTIDIDILFYGEERIASERLEVPHPRIQERMFALMPMMDVGEDLVHPVIGKTIKELLADCPDKMEVKKYK</sequence>
<dbReference type="RefSeq" id="WP_275109764.1">
    <property type="nucleotide sequence ID" value="NZ_JAKJSC010000001.1"/>
</dbReference>
<evidence type="ECO:0000256" key="4">
    <source>
        <dbReference type="ARBA" id="ARBA00016218"/>
    </source>
</evidence>
<evidence type="ECO:0000256" key="9">
    <source>
        <dbReference type="ARBA" id="ARBA00022909"/>
    </source>
</evidence>
<dbReference type="EMBL" id="JAKJSC010000001">
    <property type="protein sequence ID" value="MDE5418439.1"/>
    <property type="molecule type" value="Genomic_DNA"/>
</dbReference>
<evidence type="ECO:0000256" key="10">
    <source>
        <dbReference type="ARBA" id="ARBA00029409"/>
    </source>
</evidence>
<keyword evidence="8" id="KW-0067">ATP-binding</keyword>
<evidence type="ECO:0000256" key="5">
    <source>
        <dbReference type="ARBA" id="ARBA00022679"/>
    </source>
</evidence>
<keyword evidence="6" id="KW-0547">Nucleotide-binding</keyword>
<dbReference type="PANTHER" id="PTHR43071:SF1">
    <property type="entry name" value="2-AMINO-4-HYDROXY-6-HYDROXYMETHYLDIHYDROPTERIDINE PYROPHOSPHOKINASE"/>
    <property type="match status" value="1"/>
</dbReference>
<accession>A0ABT5VVU9</accession>
<evidence type="ECO:0000256" key="2">
    <source>
        <dbReference type="ARBA" id="ARBA00005810"/>
    </source>
</evidence>
<comment type="function">
    <text evidence="10">Catalyzes the transfer of pyrophosphate from adenosine triphosphate (ATP) to 6-hydroxymethyl-7,8-dihydropterin, an enzymatic step in folate biosynthesis pathway.</text>
</comment>
<dbReference type="Proteomes" id="UP001528920">
    <property type="component" value="Unassembled WGS sequence"/>
</dbReference>
<evidence type="ECO:0000256" key="3">
    <source>
        <dbReference type="ARBA" id="ARBA00013253"/>
    </source>
</evidence>
<dbReference type="SUPFAM" id="SSF55083">
    <property type="entry name" value="6-hydroxymethyl-7,8-dihydropterin pyrophosphokinase, HPPK"/>
    <property type="match status" value="1"/>
</dbReference>
<comment type="caution">
    <text evidence="14">The sequence shown here is derived from an EMBL/GenBank/DDBJ whole genome shotgun (WGS) entry which is preliminary data.</text>
</comment>
<keyword evidence="9" id="KW-0289">Folate biosynthesis</keyword>
<dbReference type="CDD" id="cd00483">
    <property type="entry name" value="HPPK"/>
    <property type="match status" value="1"/>
</dbReference>
<organism evidence="14 15">
    <name type="scientific">Paralabilibaculum antarcticum</name>
    <dbReference type="NCBI Taxonomy" id="2912572"/>
    <lineage>
        <taxon>Bacteria</taxon>
        <taxon>Pseudomonadati</taxon>
        <taxon>Bacteroidota</taxon>
        <taxon>Bacteroidia</taxon>
        <taxon>Marinilabiliales</taxon>
        <taxon>Marinifilaceae</taxon>
        <taxon>Paralabilibaculum</taxon>
    </lineage>
</organism>
<gene>
    <name evidence="14" type="primary">folK</name>
    <name evidence="14" type="ORF">L3049_10500</name>
</gene>
<feature type="domain" description="7,8-dihydro-6-hydroxymethylpterin-pyrophosphokinase" evidence="13">
    <location>
        <begin position="6"/>
        <end position="131"/>
    </location>
</feature>
<dbReference type="PANTHER" id="PTHR43071">
    <property type="entry name" value="2-AMINO-4-HYDROXY-6-HYDROXYMETHYLDIHYDROPTERIDINE PYROPHOSPHOKINASE"/>
    <property type="match status" value="1"/>
</dbReference>
<dbReference type="InterPro" id="IPR000550">
    <property type="entry name" value="Hppk"/>
</dbReference>
<name>A0ABT5VVU9_9BACT</name>
<dbReference type="NCBIfam" id="TIGR01498">
    <property type="entry name" value="folK"/>
    <property type="match status" value="1"/>
</dbReference>
<comment type="pathway">
    <text evidence="1">Cofactor biosynthesis; tetrahydrofolate biosynthesis; 2-amino-4-hydroxy-6-hydroxymethyl-7,8-dihydropteridine diphosphate from 7,8-dihydroneopterin triphosphate: step 4/4.</text>
</comment>
<keyword evidence="7" id="KW-0418">Kinase</keyword>
<evidence type="ECO:0000313" key="14">
    <source>
        <dbReference type="EMBL" id="MDE5418439.1"/>
    </source>
</evidence>
<dbReference type="EC" id="2.7.6.3" evidence="3"/>
<dbReference type="Gene3D" id="3.30.70.560">
    <property type="entry name" value="7,8-Dihydro-6-hydroxymethylpterin-pyrophosphokinase HPPK"/>
    <property type="match status" value="1"/>
</dbReference>
<protein>
    <recommendedName>
        <fullName evidence="4">2-amino-4-hydroxy-6-hydroxymethyldihydropteridine pyrophosphokinase</fullName>
        <ecNumber evidence="3">2.7.6.3</ecNumber>
    </recommendedName>
    <alternativeName>
        <fullName evidence="11">6-hydroxymethyl-7,8-dihydropterin pyrophosphokinase</fullName>
    </alternativeName>
    <alternativeName>
        <fullName evidence="12">7,8-dihydro-6-hydroxymethylpterin-pyrophosphokinase</fullName>
    </alternativeName>
</protein>
<dbReference type="GO" id="GO:0003848">
    <property type="term" value="F:2-amino-4-hydroxy-6-hydroxymethyldihydropteridine diphosphokinase activity"/>
    <property type="evidence" value="ECO:0007669"/>
    <property type="project" value="UniProtKB-EC"/>
</dbReference>
<evidence type="ECO:0000256" key="1">
    <source>
        <dbReference type="ARBA" id="ARBA00005051"/>
    </source>
</evidence>
<dbReference type="InterPro" id="IPR035907">
    <property type="entry name" value="Hppk_sf"/>
</dbReference>
<evidence type="ECO:0000313" key="15">
    <source>
        <dbReference type="Proteomes" id="UP001528920"/>
    </source>
</evidence>
<evidence type="ECO:0000259" key="13">
    <source>
        <dbReference type="Pfam" id="PF01288"/>
    </source>
</evidence>
<evidence type="ECO:0000256" key="11">
    <source>
        <dbReference type="ARBA" id="ARBA00029766"/>
    </source>
</evidence>
<evidence type="ECO:0000256" key="12">
    <source>
        <dbReference type="ARBA" id="ARBA00033413"/>
    </source>
</evidence>
<comment type="similarity">
    <text evidence="2">Belongs to the HPPK family.</text>
</comment>
<keyword evidence="5 14" id="KW-0808">Transferase</keyword>
<reference evidence="14 15" key="1">
    <citation type="submission" date="2022-01" db="EMBL/GenBank/DDBJ databases">
        <title>Labilibaculum sp. nov, a marine bacterium isolated from Antarctica.</title>
        <authorList>
            <person name="Dai W."/>
        </authorList>
    </citation>
    <scope>NUCLEOTIDE SEQUENCE [LARGE SCALE GENOMIC DNA]</scope>
    <source>
        <strain evidence="14 15">DW002</strain>
    </source>
</reference>
<dbReference type="Pfam" id="PF01288">
    <property type="entry name" value="HPPK"/>
    <property type="match status" value="1"/>
</dbReference>